<keyword evidence="7" id="KW-0223">Dioxygenase</keyword>
<dbReference type="EMBL" id="CP036290">
    <property type="protein sequence ID" value="QDU83105.1"/>
    <property type="molecule type" value="Genomic_DNA"/>
</dbReference>
<dbReference type="InterPro" id="IPR012093">
    <property type="entry name" value="Pirin"/>
</dbReference>
<evidence type="ECO:0000256" key="3">
    <source>
        <dbReference type="SAM" id="MobiDB-lite"/>
    </source>
</evidence>
<dbReference type="SUPFAM" id="SSF51182">
    <property type="entry name" value="RmlC-like cupins"/>
    <property type="match status" value="1"/>
</dbReference>
<dbReference type="InterPro" id="IPR011051">
    <property type="entry name" value="RmlC_Cupin_sf"/>
</dbReference>
<dbReference type="Proteomes" id="UP000319342">
    <property type="component" value="Chromosome"/>
</dbReference>
<keyword evidence="4" id="KW-0732">Signal</keyword>
<evidence type="ECO:0000256" key="2">
    <source>
        <dbReference type="RuleBase" id="RU003457"/>
    </source>
</evidence>
<dbReference type="EC" id="1.13.11.24" evidence="7"/>
<dbReference type="InterPro" id="IPR003829">
    <property type="entry name" value="Pirin_N_dom"/>
</dbReference>
<feature type="compositionally biased region" description="Low complexity" evidence="3">
    <location>
        <begin position="27"/>
        <end position="48"/>
    </location>
</feature>
<feature type="domain" description="Quercetin 2,3-dioxygenase C-terminal cupin" evidence="6">
    <location>
        <begin position="199"/>
        <end position="284"/>
    </location>
</feature>
<feature type="domain" description="Pirin N-terminal" evidence="5">
    <location>
        <begin position="62"/>
        <end position="172"/>
    </location>
</feature>
<dbReference type="GO" id="GO:0008127">
    <property type="term" value="F:quercetin 2,3-dioxygenase activity"/>
    <property type="evidence" value="ECO:0007669"/>
    <property type="project" value="UniProtKB-EC"/>
</dbReference>
<comment type="similarity">
    <text evidence="1 2">Belongs to the pirin family.</text>
</comment>
<evidence type="ECO:0000256" key="1">
    <source>
        <dbReference type="ARBA" id="ARBA00008416"/>
    </source>
</evidence>
<name>A0A518CV53_9BACT</name>
<evidence type="ECO:0000259" key="6">
    <source>
        <dbReference type="Pfam" id="PF17954"/>
    </source>
</evidence>
<dbReference type="Pfam" id="PF02678">
    <property type="entry name" value="Pirin"/>
    <property type="match status" value="1"/>
</dbReference>
<gene>
    <name evidence="7" type="primary">yhhW</name>
    <name evidence="7" type="ORF">Pla163_02010</name>
</gene>
<accession>A0A518CV53</accession>
<dbReference type="AlphaFoldDB" id="A0A518CV53"/>
<evidence type="ECO:0000313" key="8">
    <source>
        <dbReference type="Proteomes" id="UP000319342"/>
    </source>
</evidence>
<protein>
    <submittedName>
        <fullName evidence="7">Quercetin 2,3-dioxygenase</fullName>
        <ecNumber evidence="7">1.13.11.24</ecNumber>
    </submittedName>
</protein>
<feature type="signal peptide" evidence="4">
    <location>
        <begin position="1"/>
        <end position="33"/>
    </location>
</feature>
<keyword evidence="7" id="KW-0560">Oxidoreductase</keyword>
<dbReference type="CDD" id="cd02910">
    <property type="entry name" value="cupin_Yhhw_N"/>
    <property type="match status" value="1"/>
</dbReference>
<feature type="chain" id="PRO_5022199045" evidence="4">
    <location>
        <begin position="34"/>
        <end position="286"/>
    </location>
</feature>
<dbReference type="PANTHER" id="PTHR43212">
    <property type="entry name" value="QUERCETIN 2,3-DIOXYGENASE"/>
    <property type="match status" value="1"/>
</dbReference>
<sequence precursor="true">MNPATTSRRTFCRAAVASLALPAAALSSCTGPATDDPSDLSSDPTMTTRPATPDVLTIRRAHERGHANHGWLDANHTFSFASYRDPRWTHFGPLRVINQDRVQPRQGFGTHGHEDMEIVTYVLDGVLEHKDSMGNGSQMRHGEVQLMSAGTGVTHSEFNAGDDELHLLQMWVFPAENGYTPRYEQKKFDASERRGQLRLVVSPDGVDGSLTIGQDVRLFAGEFTNGERTDFQLAEGRSAWIHVARGTVRINGQELSGGDGAAVDAGAALEIEGVDGGELVMWDLVA</sequence>
<reference evidence="7 8" key="1">
    <citation type="submission" date="2019-02" db="EMBL/GenBank/DDBJ databases">
        <title>Deep-cultivation of Planctomycetes and their phenomic and genomic characterization uncovers novel biology.</title>
        <authorList>
            <person name="Wiegand S."/>
            <person name="Jogler M."/>
            <person name="Boedeker C."/>
            <person name="Pinto D."/>
            <person name="Vollmers J."/>
            <person name="Rivas-Marin E."/>
            <person name="Kohn T."/>
            <person name="Peeters S.H."/>
            <person name="Heuer A."/>
            <person name="Rast P."/>
            <person name="Oberbeckmann S."/>
            <person name="Bunk B."/>
            <person name="Jeske O."/>
            <person name="Meyerdierks A."/>
            <person name="Storesund J.E."/>
            <person name="Kallscheuer N."/>
            <person name="Luecker S."/>
            <person name="Lage O.M."/>
            <person name="Pohl T."/>
            <person name="Merkel B.J."/>
            <person name="Hornburger P."/>
            <person name="Mueller R.-W."/>
            <person name="Bruemmer F."/>
            <person name="Labrenz M."/>
            <person name="Spormann A.M."/>
            <person name="Op den Camp H."/>
            <person name="Overmann J."/>
            <person name="Amann R."/>
            <person name="Jetten M.S.M."/>
            <person name="Mascher T."/>
            <person name="Medema M.H."/>
            <person name="Devos D.P."/>
            <person name="Kaster A.-K."/>
            <person name="Ovreas L."/>
            <person name="Rohde M."/>
            <person name="Galperin M.Y."/>
            <person name="Jogler C."/>
        </authorList>
    </citation>
    <scope>NUCLEOTIDE SEQUENCE [LARGE SCALE GENOMIC DNA]</scope>
    <source>
        <strain evidence="7 8">Pla163</strain>
    </source>
</reference>
<evidence type="ECO:0000313" key="7">
    <source>
        <dbReference type="EMBL" id="QDU83105.1"/>
    </source>
</evidence>
<organism evidence="7 8">
    <name type="scientific">Rohdeia mirabilis</name>
    <dbReference type="NCBI Taxonomy" id="2528008"/>
    <lineage>
        <taxon>Bacteria</taxon>
        <taxon>Pseudomonadati</taxon>
        <taxon>Planctomycetota</taxon>
        <taxon>Planctomycetia</taxon>
        <taxon>Planctomycetia incertae sedis</taxon>
        <taxon>Rohdeia</taxon>
    </lineage>
</organism>
<dbReference type="Gene3D" id="2.60.120.10">
    <property type="entry name" value="Jelly Rolls"/>
    <property type="match status" value="2"/>
</dbReference>
<keyword evidence="8" id="KW-1185">Reference proteome</keyword>
<dbReference type="Pfam" id="PF17954">
    <property type="entry name" value="Pirin_C_2"/>
    <property type="match status" value="1"/>
</dbReference>
<proteinExistence type="inferred from homology"/>
<evidence type="ECO:0000259" key="5">
    <source>
        <dbReference type="Pfam" id="PF02678"/>
    </source>
</evidence>
<feature type="region of interest" description="Disordered" evidence="3">
    <location>
        <begin position="27"/>
        <end position="53"/>
    </location>
</feature>
<dbReference type="InterPro" id="IPR041602">
    <property type="entry name" value="Quercetinase_C"/>
</dbReference>
<dbReference type="PANTHER" id="PTHR43212:SF3">
    <property type="entry name" value="QUERCETIN 2,3-DIOXYGENASE"/>
    <property type="match status" value="1"/>
</dbReference>
<dbReference type="InterPro" id="IPR014710">
    <property type="entry name" value="RmlC-like_jellyroll"/>
</dbReference>
<evidence type="ECO:0000256" key="4">
    <source>
        <dbReference type="SAM" id="SignalP"/>
    </source>
</evidence>